<dbReference type="InterPro" id="IPR021476">
    <property type="entry name" value="Egh16-like"/>
</dbReference>
<reference evidence="2" key="1">
    <citation type="submission" date="2022-07" db="EMBL/GenBank/DDBJ databases">
        <title>Fungi with potential for degradation of polypropylene.</title>
        <authorList>
            <person name="Gostincar C."/>
        </authorList>
    </citation>
    <scope>NUCLEOTIDE SEQUENCE</scope>
    <source>
        <strain evidence="2">EXF-13308</strain>
    </source>
</reference>
<keyword evidence="3" id="KW-1185">Reference proteome</keyword>
<evidence type="ECO:0000256" key="1">
    <source>
        <dbReference type="SAM" id="MobiDB-lite"/>
    </source>
</evidence>
<dbReference type="Proteomes" id="UP001174694">
    <property type="component" value="Unassembled WGS sequence"/>
</dbReference>
<feature type="region of interest" description="Disordered" evidence="1">
    <location>
        <begin position="214"/>
        <end position="271"/>
    </location>
</feature>
<proteinExistence type="predicted"/>
<accession>A0AA38S4K0</accession>
<evidence type="ECO:0000313" key="3">
    <source>
        <dbReference type="Proteomes" id="UP001174694"/>
    </source>
</evidence>
<gene>
    <name evidence="2" type="ORF">NKR23_g809</name>
</gene>
<dbReference type="Pfam" id="PF11327">
    <property type="entry name" value="Egh16-like"/>
    <property type="match status" value="1"/>
</dbReference>
<feature type="compositionally biased region" description="Basic and acidic residues" evidence="1">
    <location>
        <begin position="255"/>
        <end position="265"/>
    </location>
</feature>
<protein>
    <submittedName>
        <fullName evidence="2">Uncharacterized protein</fullName>
    </submittedName>
</protein>
<organism evidence="2 3">
    <name type="scientific">Pleurostoma richardsiae</name>
    <dbReference type="NCBI Taxonomy" id="41990"/>
    <lineage>
        <taxon>Eukaryota</taxon>
        <taxon>Fungi</taxon>
        <taxon>Dikarya</taxon>
        <taxon>Ascomycota</taxon>
        <taxon>Pezizomycotina</taxon>
        <taxon>Sordariomycetes</taxon>
        <taxon>Sordariomycetidae</taxon>
        <taxon>Calosphaeriales</taxon>
        <taxon>Pleurostomataceae</taxon>
        <taxon>Pleurostoma</taxon>
    </lineage>
</organism>
<feature type="compositionally biased region" description="Basic residues" evidence="1">
    <location>
        <begin position="234"/>
        <end position="245"/>
    </location>
</feature>
<name>A0AA38S4K0_9PEZI</name>
<dbReference type="EMBL" id="JANBVO010000002">
    <property type="protein sequence ID" value="KAJ9156044.1"/>
    <property type="molecule type" value="Genomic_DNA"/>
</dbReference>
<dbReference type="PANTHER" id="PTHR34618">
    <property type="entry name" value="SURFACE PROTEIN MAS1, PUTATIVE-RELATED"/>
    <property type="match status" value="1"/>
</dbReference>
<evidence type="ECO:0000313" key="2">
    <source>
        <dbReference type="EMBL" id="KAJ9156044.1"/>
    </source>
</evidence>
<dbReference type="PANTHER" id="PTHR34618:SF3">
    <property type="entry name" value="GEGH 16 PROTEIN"/>
    <property type="match status" value="1"/>
</dbReference>
<comment type="caution">
    <text evidence="2">The sequence shown here is derived from an EMBL/GenBank/DDBJ whole genome shotgun (WGS) entry which is preliminary data.</text>
</comment>
<dbReference type="AlphaFoldDB" id="A0AA38S4K0"/>
<feature type="compositionally biased region" description="Low complexity" evidence="1">
    <location>
        <begin position="214"/>
        <end position="233"/>
    </location>
</feature>
<sequence>MQVDVNNVLDANYISPDEILANVVNECGRTLLDGDISISGVTEELLATGNLTTVTKGSNVTVTISQRNANGTGPFQCDMDPTSNALGISGQTPLTASQDSSQFGAGDLTLTVTMPSNLTCIGGSTGNVCTVRCVNAANFGGCFAVQQTDITPAVNVPEDIDTAEEKDAIAAQVEQNQKDLGAAESGLASAATSAEQAQKVAEAILAADPVSNSAATSADSTSASSVATTTGTAGRRKGRKGKHGNGNRNATSFEGGRDTGAERGRFGRRRA</sequence>